<keyword evidence="2" id="KW-1133">Transmembrane helix</keyword>
<comment type="caution">
    <text evidence="3">The sequence shown here is derived from an EMBL/GenBank/DDBJ whole genome shotgun (WGS) entry which is preliminary data.</text>
</comment>
<evidence type="ECO:0000256" key="2">
    <source>
        <dbReference type="SAM" id="Phobius"/>
    </source>
</evidence>
<reference evidence="3 4" key="1">
    <citation type="submission" date="2019-04" db="EMBL/GenBank/DDBJ databases">
        <title>Draft genome of the big-headed turtle Platysternon megacephalum.</title>
        <authorList>
            <person name="Gong S."/>
        </authorList>
    </citation>
    <scope>NUCLEOTIDE SEQUENCE [LARGE SCALE GENOMIC DNA]</scope>
    <source>
        <strain evidence="3">DO16091913</strain>
        <tissue evidence="3">Muscle</tissue>
    </source>
</reference>
<reference evidence="3 4" key="2">
    <citation type="submission" date="2019-04" db="EMBL/GenBank/DDBJ databases">
        <title>The genome sequence of big-headed turtle.</title>
        <authorList>
            <person name="Gong S."/>
        </authorList>
    </citation>
    <scope>NUCLEOTIDE SEQUENCE [LARGE SCALE GENOMIC DNA]</scope>
    <source>
        <strain evidence="3">DO16091913</strain>
        <tissue evidence="3">Muscle</tissue>
    </source>
</reference>
<keyword evidence="2" id="KW-0472">Membrane</keyword>
<organism evidence="3 4">
    <name type="scientific">Platysternon megacephalum</name>
    <name type="common">big-headed turtle</name>
    <dbReference type="NCBI Taxonomy" id="55544"/>
    <lineage>
        <taxon>Eukaryota</taxon>
        <taxon>Metazoa</taxon>
        <taxon>Chordata</taxon>
        <taxon>Craniata</taxon>
        <taxon>Vertebrata</taxon>
        <taxon>Euteleostomi</taxon>
        <taxon>Archelosauria</taxon>
        <taxon>Testudinata</taxon>
        <taxon>Testudines</taxon>
        <taxon>Cryptodira</taxon>
        <taxon>Durocryptodira</taxon>
        <taxon>Testudinoidea</taxon>
        <taxon>Platysternidae</taxon>
        <taxon>Platysternon</taxon>
    </lineage>
</organism>
<dbReference type="AlphaFoldDB" id="A0A4D9DXQ3"/>
<dbReference type="Proteomes" id="UP000297703">
    <property type="component" value="Unassembled WGS sequence"/>
</dbReference>
<evidence type="ECO:0000313" key="4">
    <source>
        <dbReference type="Proteomes" id="UP000297703"/>
    </source>
</evidence>
<evidence type="ECO:0000313" key="3">
    <source>
        <dbReference type="EMBL" id="TFK01048.1"/>
    </source>
</evidence>
<sequence length="106" mass="12387">MHWVGQTSLSPENQKSKQTIIKQTKNSKPMKEFFLLFIIVILVSCSCVGLKGQWWQSYRKGFYRKSAENKRESVQRLRTCVQYLDMCQIQGVGVHEKLAYVTAYCM</sequence>
<protein>
    <submittedName>
        <fullName evidence="3">DLA class II histocompatibility antigen, DR-1 beta chain-like</fullName>
    </submittedName>
</protein>
<feature type="compositionally biased region" description="Polar residues" evidence="1">
    <location>
        <begin position="1"/>
        <end position="13"/>
    </location>
</feature>
<dbReference type="EMBL" id="QXTE01000242">
    <property type="protein sequence ID" value="TFK01048.1"/>
    <property type="molecule type" value="Genomic_DNA"/>
</dbReference>
<name>A0A4D9DXQ3_9SAUR</name>
<gene>
    <name evidence="3" type="ORF">DR999_PMT16765</name>
</gene>
<feature type="transmembrane region" description="Helical" evidence="2">
    <location>
        <begin position="33"/>
        <end position="50"/>
    </location>
</feature>
<evidence type="ECO:0000256" key="1">
    <source>
        <dbReference type="SAM" id="MobiDB-lite"/>
    </source>
</evidence>
<keyword evidence="2" id="KW-0812">Transmembrane</keyword>
<accession>A0A4D9DXQ3</accession>
<feature type="region of interest" description="Disordered" evidence="1">
    <location>
        <begin position="1"/>
        <end position="23"/>
    </location>
</feature>
<proteinExistence type="predicted"/>
<keyword evidence="4" id="KW-1185">Reference proteome</keyword>